<gene>
    <name evidence="3" type="ORF">HAKA00212_LOCUS3569</name>
</gene>
<feature type="signal peptide" evidence="2">
    <location>
        <begin position="1"/>
        <end position="32"/>
    </location>
</feature>
<evidence type="ECO:0008006" key="4">
    <source>
        <dbReference type="Google" id="ProtNLM"/>
    </source>
</evidence>
<feature type="transmembrane region" description="Helical" evidence="1">
    <location>
        <begin position="106"/>
        <end position="128"/>
    </location>
</feature>
<evidence type="ECO:0000256" key="1">
    <source>
        <dbReference type="SAM" id="Phobius"/>
    </source>
</evidence>
<organism evidence="3">
    <name type="scientific">Heterosigma akashiwo</name>
    <name type="common">Chromophytic alga</name>
    <name type="synonym">Heterosigma carterae</name>
    <dbReference type="NCBI Taxonomy" id="2829"/>
    <lineage>
        <taxon>Eukaryota</taxon>
        <taxon>Sar</taxon>
        <taxon>Stramenopiles</taxon>
        <taxon>Ochrophyta</taxon>
        <taxon>Raphidophyceae</taxon>
        <taxon>Chattonellales</taxon>
        <taxon>Chattonellaceae</taxon>
        <taxon>Heterosigma</taxon>
    </lineage>
</organism>
<keyword evidence="1" id="KW-1133">Transmembrane helix</keyword>
<sequence>MATSSARMPHFNRTLLFLMFLMIGLRSPMVSPYVVKLGGRYLNSKTSSGSFFSTAVCNQRRTMALLKMADDKDDIQDGLAYEDKKEEEDDKRAVGGFDGAGFGNYLLPYAGGAVLAIGLTAAAFYALISGTI</sequence>
<accession>A0A6V2SNW5</accession>
<reference evidence="3" key="1">
    <citation type="submission" date="2021-01" db="EMBL/GenBank/DDBJ databases">
        <authorList>
            <person name="Corre E."/>
            <person name="Pelletier E."/>
            <person name="Niang G."/>
            <person name="Scheremetjew M."/>
            <person name="Finn R."/>
            <person name="Kale V."/>
            <person name="Holt S."/>
            <person name="Cochrane G."/>
            <person name="Meng A."/>
            <person name="Brown T."/>
            <person name="Cohen L."/>
        </authorList>
    </citation>
    <scope>NUCLEOTIDE SEQUENCE</scope>
    <source>
        <strain evidence="3">CCMP3107</strain>
    </source>
</reference>
<dbReference type="EMBL" id="HBIU01008823">
    <property type="protein sequence ID" value="CAE0624902.1"/>
    <property type="molecule type" value="Transcribed_RNA"/>
</dbReference>
<protein>
    <recommendedName>
        <fullName evidence="4">Transmembrane protein</fullName>
    </recommendedName>
</protein>
<evidence type="ECO:0000256" key="2">
    <source>
        <dbReference type="SAM" id="SignalP"/>
    </source>
</evidence>
<keyword evidence="1" id="KW-0472">Membrane</keyword>
<proteinExistence type="predicted"/>
<evidence type="ECO:0000313" key="3">
    <source>
        <dbReference type="EMBL" id="CAE0624902.1"/>
    </source>
</evidence>
<keyword evidence="1" id="KW-0812">Transmembrane</keyword>
<keyword evidence="2" id="KW-0732">Signal</keyword>
<name>A0A6V2SNW5_HETAK</name>
<feature type="chain" id="PRO_5030161000" description="Transmembrane protein" evidence="2">
    <location>
        <begin position="33"/>
        <end position="132"/>
    </location>
</feature>
<dbReference type="AlphaFoldDB" id="A0A6V2SNW5"/>